<evidence type="ECO:0000256" key="4">
    <source>
        <dbReference type="ARBA" id="ARBA00022989"/>
    </source>
</evidence>
<evidence type="ECO:0000256" key="1">
    <source>
        <dbReference type="ARBA" id="ARBA00004141"/>
    </source>
</evidence>
<evidence type="ECO:0000256" key="3">
    <source>
        <dbReference type="ARBA" id="ARBA00022692"/>
    </source>
</evidence>
<comment type="similarity">
    <text evidence="2">Belongs to the tetraspanin (TM4SF) family.</text>
</comment>
<evidence type="ECO:0000313" key="11">
    <source>
        <dbReference type="Ensembl" id="ENSOANP00000051756.1"/>
    </source>
</evidence>
<evidence type="ECO:0000256" key="10">
    <source>
        <dbReference type="SAM" id="Phobius"/>
    </source>
</evidence>
<dbReference type="PANTHER" id="PTHR19282:SF155">
    <property type="entry name" value="TETRASPANIN-2"/>
    <property type="match status" value="1"/>
</dbReference>
<evidence type="ECO:0000313" key="12">
    <source>
        <dbReference type="Proteomes" id="UP000002279"/>
    </source>
</evidence>
<dbReference type="Pfam" id="PF00335">
    <property type="entry name" value="Tetraspanin"/>
    <property type="match status" value="1"/>
</dbReference>
<gene>
    <name evidence="11" type="primary">TSPAN2</name>
</gene>
<feature type="transmembrane region" description="Helical" evidence="10">
    <location>
        <begin position="121"/>
        <end position="141"/>
    </location>
</feature>
<evidence type="ECO:0000256" key="8">
    <source>
        <dbReference type="ARBA" id="ARBA00072059"/>
    </source>
</evidence>
<dbReference type="Gene3D" id="1.10.1450.10">
    <property type="entry name" value="Tetraspanin"/>
    <property type="match status" value="1"/>
</dbReference>
<protein>
    <recommendedName>
        <fullName evidence="8">Tetraspanin-2</fullName>
    </recommendedName>
</protein>
<comment type="subcellular location">
    <subcellularLocation>
        <location evidence="1">Membrane</location>
        <topology evidence="1">Multi-pass membrane protein</topology>
    </subcellularLocation>
</comment>
<evidence type="ECO:0000256" key="9">
    <source>
        <dbReference type="SAM" id="MobiDB-lite"/>
    </source>
</evidence>
<feature type="transmembrane region" description="Helical" evidence="10">
    <location>
        <begin position="153"/>
        <end position="177"/>
    </location>
</feature>
<accession>A0A6I8PGP8</accession>
<dbReference type="FunFam" id="1.10.1450.10:FF:000015">
    <property type="entry name" value="Tetraspanin"/>
    <property type="match status" value="1"/>
</dbReference>
<keyword evidence="6" id="KW-0325">Glycoprotein</keyword>
<dbReference type="PANTHER" id="PTHR19282">
    <property type="entry name" value="TETRASPANIN"/>
    <property type="match status" value="1"/>
</dbReference>
<dbReference type="GO" id="GO:0005654">
    <property type="term" value="C:nucleoplasm"/>
    <property type="evidence" value="ECO:0007669"/>
    <property type="project" value="Ensembl"/>
</dbReference>
<keyword evidence="4 10" id="KW-1133">Transmembrane helix</keyword>
<dbReference type="SUPFAM" id="SSF48652">
    <property type="entry name" value="Tetraspanin"/>
    <property type="match status" value="1"/>
</dbReference>
<proteinExistence type="inferred from homology"/>
<dbReference type="CDD" id="cd03151">
    <property type="entry name" value="CD81_like_LEL"/>
    <property type="match status" value="1"/>
</dbReference>
<feature type="transmembrane region" description="Helical" evidence="10">
    <location>
        <begin position="58"/>
        <end position="78"/>
    </location>
</feature>
<dbReference type="PRINTS" id="PR00259">
    <property type="entry name" value="TMFOUR"/>
</dbReference>
<dbReference type="GO" id="GO:0016020">
    <property type="term" value="C:membrane"/>
    <property type="evidence" value="ECO:0007669"/>
    <property type="project" value="UniProtKB-SubCell"/>
</dbReference>
<dbReference type="FunCoup" id="A0A6I8PGP8">
    <property type="interactions" value="283"/>
</dbReference>
<dbReference type="InterPro" id="IPR018499">
    <property type="entry name" value="Tetraspanin/Peripherin"/>
</dbReference>
<evidence type="ECO:0000256" key="2">
    <source>
        <dbReference type="ARBA" id="ARBA00006840"/>
    </source>
</evidence>
<dbReference type="Bgee" id="ENSOANG00000004522">
    <property type="expression patterns" value="Expressed in endometrium and 7 other cell types or tissues"/>
</dbReference>
<feature type="region of interest" description="Disordered" evidence="9">
    <location>
        <begin position="28"/>
        <end position="51"/>
    </location>
</feature>
<feature type="transmembrane region" description="Helical" evidence="10">
    <location>
        <begin position="254"/>
        <end position="276"/>
    </location>
</feature>
<keyword evidence="3 10" id="KW-0812">Transmembrane</keyword>
<dbReference type="PROSITE" id="PS00421">
    <property type="entry name" value="TM4_1"/>
    <property type="match status" value="1"/>
</dbReference>
<keyword evidence="5 10" id="KW-0472">Membrane</keyword>
<reference evidence="11 12" key="1">
    <citation type="journal article" date="2008" name="Nature">
        <title>Genome analysis of the platypus reveals unique signatures of evolution.</title>
        <authorList>
            <person name="Warren W.C."/>
            <person name="Hillier L.W."/>
            <person name="Marshall Graves J.A."/>
            <person name="Birney E."/>
            <person name="Ponting C.P."/>
            <person name="Grutzner F."/>
            <person name="Belov K."/>
            <person name="Miller W."/>
            <person name="Clarke L."/>
            <person name="Chinwalla A.T."/>
            <person name="Yang S.P."/>
            <person name="Heger A."/>
            <person name="Locke D.P."/>
            <person name="Miethke P."/>
            <person name="Waters P.D."/>
            <person name="Veyrunes F."/>
            <person name="Fulton L."/>
            <person name="Fulton B."/>
            <person name="Graves T."/>
            <person name="Wallis J."/>
            <person name="Puente X.S."/>
            <person name="Lopez-Otin C."/>
            <person name="Ordonez G.R."/>
            <person name="Eichler E.E."/>
            <person name="Chen L."/>
            <person name="Cheng Z."/>
            <person name="Deakin J.E."/>
            <person name="Alsop A."/>
            <person name="Thompson K."/>
            <person name="Kirby P."/>
            <person name="Papenfuss A.T."/>
            <person name="Wakefield M.J."/>
            <person name="Olender T."/>
            <person name="Lancet D."/>
            <person name="Huttley G.A."/>
            <person name="Smit A.F."/>
            <person name="Pask A."/>
            <person name="Temple-Smith P."/>
            <person name="Batzer M.A."/>
            <person name="Walker J.A."/>
            <person name="Konkel M.K."/>
            <person name="Harris R.S."/>
            <person name="Whittington C.M."/>
            <person name="Wong E.S."/>
            <person name="Gemmell N.J."/>
            <person name="Buschiazzo E."/>
            <person name="Vargas Jentzsch I.M."/>
            <person name="Merkel A."/>
            <person name="Schmitz J."/>
            <person name="Zemann A."/>
            <person name="Churakov G."/>
            <person name="Kriegs J.O."/>
            <person name="Brosius J."/>
            <person name="Murchison E.P."/>
            <person name="Sachidanandam R."/>
            <person name="Smith C."/>
            <person name="Hannon G.J."/>
            <person name="Tsend-Ayush E."/>
            <person name="McMillan D."/>
            <person name="Attenborough R."/>
            <person name="Rens W."/>
            <person name="Ferguson-Smith M."/>
            <person name="Lefevre C.M."/>
            <person name="Sharp J.A."/>
            <person name="Nicholas K.R."/>
            <person name="Ray D.A."/>
            <person name="Kube M."/>
            <person name="Reinhardt R."/>
            <person name="Pringle T.H."/>
            <person name="Taylor J."/>
            <person name="Jones R.C."/>
            <person name="Nixon B."/>
            <person name="Dacheux J.L."/>
            <person name="Niwa H."/>
            <person name="Sekita Y."/>
            <person name="Huang X."/>
            <person name="Stark A."/>
            <person name="Kheradpour P."/>
            <person name="Kellis M."/>
            <person name="Flicek P."/>
            <person name="Chen Y."/>
            <person name="Webber C."/>
            <person name="Hardison R."/>
            <person name="Nelson J."/>
            <person name="Hallsworth-Pepin K."/>
            <person name="Delehaunty K."/>
            <person name="Markovic C."/>
            <person name="Minx P."/>
            <person name="Feng Y."/>
            <person name="Kremitzki C."/>
            <person name="Mitreva M."/>
            <person name="Glasscock J."/>
            <person name="Wylie T."/>
            <person name="Wohldmann P."/>
            <person name="Thiru P."/>
            <person name="Nhan M.N."/>
            <person name="Pohl C.S."/>
            <person name="Smith S.M."/>
            <person name="Hou S."/>
            <person name="Nefedov M."/>
            <person name="de Jong P.J."/>
            <person name="Renfree M.B."/>
            <person name="Mardis E.R."/>
            <person name="Wilson R.K."/>
        </authorList>
    </citation>
    <scope>NUCLEOTIDE SEQUENCE [LARGE SCALE GENOMIC DNA]</scope>
    <source>
        <strain evidence="11 12">Glennie</strain>
    </source>
</reference>
<comment type="function">
    <text evidence="7">May play a role in signalling in oligodendrocytes in the early stages of their terminal differentiation into myelin-forming glia and may also function in stabilizing the mature sheath.</text>
</comment>
<feature type="compositionally biased region" description="Low complexity" evidence="9">
    <location>
        <begin position="28"/>
        <end position="39"/>
    </location>
</feature>
<keyword evidence="12" id="KW-1185">Reference proteome</keyword>
<dbReference type="GeneTree" id="ENSGT00940000157504"/>
<dbReference type="InterPro" id="IPR018503">
    <property type="entry name" value="Tetraspanin_CS"/>
</dbReference>
<reference evidence="11" key="2">
    <citation type="submission" date="2025-08" db="UniProtKB">
        <authorList>
            <consortium name="Ensembl"/>
        </authorList>
    </citation>
    <scope>IDENTIFICATION</scope>
    <source>
        <strain evidence="11">Glennie</strain>
    </source>
</reference>
<dbReference type="InterPro" id="IPR008952">
    <property type="entry name" value="Tetraspanin_EC2_sf"/>
</dbReference>
<reference evidence="11" key="3">
    <citation type="submission" date="2025-09" db="UniProtKB">
        <authorList>
            <consortium name="Ensembl"/>
        </authorList>
    </citation>
    <scope>IDENTIFICATION</scope>
    <source>
        <strain evidence="11">Glennie</strain>
    </source>
</reference>
<organism evidence="11 12">
    <name type="scientific">Ornithorhynchus anatinus</name>
    <name type="common">Duckbill platypus</name>
    <dbReference type="NCBI Taxonomy" id="9258"/>
    <lineage>
        <taxon>Eukaryota</taxon>
        <taxon>Metazoa</taxon>
        <taxon>Chordata</taxon>
        <taxon>Craniata</taxon>
        <taxon>Vertebrata</taxon>
        <taxon>Euteleostomi</taxon>
        <taxon>Mammalia</taxon>
        <taxon>Monotremata</taxon>
        <taxon>Ornithorhynchidae</taxon>
        <taxon>Ornithorhynchus</taxon>
    </lineage>
</organism>
<dbReference type="AlphaFoldDB" id="A0A6I8PGP8"/>
<evidence type="ECO:0000256" key="5">
    <source>
        <dbReference type="ARBA" id="ARBA00023136"/>
    </source>
</evidence>
<dbReference type="InParanoid" id="A0A6I8PGP8"/>
<dbReference type="Proteomes" id="UP000002279">
    <property type="component" value="Chromosome 7"/>
</dbReference>
<evidence type="ECO:0000256" key="6">
    <source>
        <dbReference type="ARBA" id="ARBA00023180"/>
    </source>
</evidence>
<name>A0A6I8PGP8_ORNAN</name>
<dbReference type="Ensembl" id="ENSOANT00000069929.1">
    <property type="protein sequence ID" value="ENSOANP00000051756.1"/>
    <property type="gene ID" value="ENSOANG00000004522.3"/>
</dbReference>
<sequence>MSLLSLLAPSPFVCRWPLRVAPALGARPRPSLPPSLSVSPERRPPPPPARPRPPCSSLLLPVLVLLLVLVLLVLPLVVDPRLVPVRRRAAGAELAVSAPHHGAPRRRPEVHQVPAARLQPALLGLYVLVGAGALMVTVGLFGCCGAVRESQCLLGSFFTCLLVIFAAEVTIGVFAFLGKGMAIHEVQAMYEEAYNEYLKDEGKGNQTLIAFHSSLQCCGKGSPEHVQPTCPKELQRHKNCLVEIHSVIDAKLQLVGIVGIGIASVTIFGMISSMVLCCAIRSSRDII</sequence>
<evidence type="ECO:0000256" key="7">
    <source>
        <dbReference type="ARBA" id="ARBA00056952"/>
    </source>
</evidence>